<sequence>MELSCPSTFSNQMFFQDHDRDTAIVAPIMKKLVDGVLQNAVDDVPDGSDPDDDSPFERTLCAAWDTCSVLDYARVMATAQSHRLLLKIVTVTKRPRTRELAMGALANLACHWDAGIGPMMLDDMDVLKLCRSVLWHENDARVLLETSRLLNTFLSCSIDTSHQTIVEHDHLTEFLTPVSMAPSVFHQYTSIICNTLFSELLLTSLELMTRIVVYTNAITHSLARRRQRMLEGEAEEEEQEVFFDKADTLALVKWGAERLEEEGHGVGIGMGFNRGIAKNVMHLLWALMAYNMVSTAECGSEMTNCLGQSMSRIVSYIQEDEYESRNEDEDIQSLAHALNTKLSMAS</sequence>
<accession>A0A162TCV8</accession>
<dbReference type="VEuPathDB" id="FungiDB:PHYBLDRAFT_79511"/>
<reference evidence="5" key="1">
    <citation type="submission" date="2015-06" db="EMBL/GenBank/DDBJ databases">
        <title>Expansion of signal transduction pathways in fungi by whole-genome duplication.</title>
        <authorList>
            <consortium name="DOE Joint Genome Institute"/>
            <person name="Corrochano L.M."/>
            <person name="Kuo A."/>
            <person name="Marcet-Houben M."/>
            <person name="Polaino S."/>
            <person name="Salamov A."/>
            <person name="Villalobos J.M."/>
            <person name="Alvarez M.I."/>
            <person name="Avalos J."/>
            <person name="Benito E.P."/>
            <person name="Benoit I."/>
            <person name="Burger G."/>
            <person name="Camino L.P."/>
            <person name="Canovas D."/>
            <person name="Cerda-Olmedo E."/>
            <person name="Cheng J.-F."/>
            <person name="Dominguez A."/>
            <person name="Elias M."/>
            <person name="Eslava A.P."/>
            <person name="Glaser F."/>
            <person name="Grimwood J."/>
            <person name="Gutierrez G."/>
            <person name="Heitman J."/>
            <person name="Henrissat B."/>
            <person name="Iturriaga E.A."/>
            <person name="Lang B.F."/>
            <person name="Lavin J.L."/>
            <person name="Lee S."/>
            <person name="Li W."/>
            <person name="Lindquist E."/>
            <person name="Lopez-Garcia S."/>
            <person name="Luque E.M."/>
            <person name="Marcos A.T."/>
            <person name="Martin J."/>
            <person name="McCluskey K."/>
            <person name="Medina H.R."/>
            <person name="Miralles-Duran A."/>
            <person name="Miyazaki A."/>
            <person name="Munoz-Torres E."/>
            <person name="Oguiza J.A."/>
            <person name="Ohm R."/>
            <person name="Olmedo M."/>
            <person name="Orejas M."/>
            <person name="Ortiz-Castellanos L."/>
            <person name="Pisabarro A.G."/>
            <person name="Rodriguez-Romero J."/>
            <person name="Ruiz-Herrera J."/>
            <person name="Ruiz-Vazquez R."/>
            <person name="Sanz C."/>
            <person name="Schackwitz W."/>
            <person name="Schmutz J."/>
            <person name="Shahriari M."/>
            <person name="Shelest E."/>
            <person name="Silva-Franco F."/>
            <person name="Soanes D."/>
            <person name="Syed K."/>
            <person name="Tagua V.G."/>
            <person name="Talbot N.J."/>
            <person name="Thon M."/>
            <person name="De vries R.P."/>
            <person name="Wiebenga A."/>
            <person name="Yadav J.S."/>
            <person name="Braun E.L."/>
            <person name="Baker S."/>
            <person name="Garre V."/>
            <person name="Horwitz B."/>
            <person name="Torres-Martinez S."/>
            <person name="Idnurm A."/>
            <person name="Herrera-Estrella A."/>
            <person name="Gabaldon T."/>
            <person name="Grigoriev I.V."/>
        </authorList>
    </citation>
    <scope>NUCLEOTIDE SEQUENCE [LARGE SCALE GENOMIC DNA]</scope>
    <source>
        <strain evidence="5">NRRL 1555(-)</strain>
    </source>
</reference>
<dbReference type="GO" id="GO:0005634">
    <property type="term" value="C:nucleus"/>
    <property type="evidence" value="ECO:0007669"/>
    <property type="project" value="UniProtKB-SubCell"/>
</dbReference>
<dbReference type="Proteomes" id="UP000077315">
    <property type="component" value="Unassembled WGS sequence"/>
</dbReference>
<dbReference type="InParanoid" id="A0A162TCV8"/>
<dbReference type="GeneID" id="29004376"/>
<keyword evidence="2" id="KW-0539">Nucleus</keyword>
<evidence type="ECO:0000256" key="3">
    <source>
        <dbReference type="ARBA" id="ARBA00038401"/>
    </source>
</evidence>
<evidence type="ECO:0000313" key="5">
    <source>
        <dbReference type="Proteomes" id="UP000077315"/>
    </source>
</evidence>
<comment type="similarity">
    <text evidence="3">Belongs to the SAAL1 family.</text>
</comment>
<evidence type="ECO:0000256" key="1">
    <source>
        <dbReference type="ARBA" id="ARBA00004123"/>
    </source>
</evidence>
<protein>
    <recommendedName>
        <fullName evidence="6">Ataxin-10 domain-containing protein</fullName>
    </recommendedName>
</protein>
<evidence type="ECO:0000313" key="4">
    <source>
        <dbReference type="EMBL" id="OAD67582.1"/>
    </source>
</evidence>
<keyword evidence="5" id="KW-1185">Reference proteome</keyword>
<evidence type="ECO:0008006" key="6">
    <source>
        <dbReference type="Google" id="ProtNLM"/>
    </source>
</evidence>
<organism evidence="4 5">
    <name type="scientific">Phycomyces blakesleeanus (strain ATCC 8743b / DSM 1359 / FGSC 10004 / NBRC 33097 / NRRL 1555)</name>
    <dbReference type="NCBI Taxonomy" id="763407"/>
    <lineage>
        <taxon>Eukaryota</taxon>
        <taxon>Fungi</taxon>
        <taxon>Fungi incertae sedis</taxon>
        <taxon>Mucoromycota</taxon>
        <taxon>Mucoromycotina</taxon>
        <taxon>Mucoromycetes</taxon>
        <taxon>Mucorales</taxon>
        <taxon>Phycomycetaceae</taxon>
        <taxon>Phycomyces</taxon>
    </lineage>
</organism>
<dbReference type="OrthoDB" id="2156856at2759"/>
<name>A0A162TCV8_PHYB8</name>
<comment type="subcellular location">
    <subcellularLocation>
        <location evidence="1">Nucleus</location>
    </subcellularLocation>
</comment>
<dbReference type="EMBL" id="KV440999">
    <property type="protein sequence ID" value="OAD67582.1"/>
    <property type="molecule type" value="Genomic_DNA"/>
</dbReference>
<evidence type="ECO:0000256" key="2">
    <source>
        <dbReference type="ARBA" id="ARBA00023242"/>
    </source>
</evidence>
<dbReference type="AlphaFoldDB" id="A0A162TCV8"/>
<dbReference type="InterPro" id="IPR052464">
    <property type="entry name" value="Synovial_Prolif_Regulator"/>
</dbReference>
<dbReference type="PANTHER" id="PTHR23424">
    <property type="entry name" value="SERUM AMYLOID A"/>
    <property type="match status" value="1"/>
</dbReference>
<dbReference type="PANTHER" id="PTHR23424:SF23">
    <property type="entry name" value="PROTEIN SAAL1"/>
    <property type="match status" value="1"/>
</dbReference>
<proteinExistence type="inferred from homology"/>
<gene>
    <name evidence="4" type="ORF">PHYBLDRAFT_79511</name>
</gene>
<dbReference type="RefSeq" id="XP_018285622.1">
    <property type="nucleotide sequence ID" value="XM_018443471.1"/>
</dbReference>